<protein>
    <recommendedName>
        <fullName evidence="3">Lipoprotein</fullName>
    </recommendedName>
</protein>
<proteinExistence type="predicted"/>
<dbReference type="STRING" id="1434701.SAMN05443634_10311"/>
<evidence type="ECO:0000313" key="2">
    <source>
        <dbReference type="Proteomes" id="UP000184120"/>
    </source>
</evidence>
<organism evidence="1 2">
    <name type="scientific">Chishuiella changwenlii</name>
    <dbReference type="NCBI Taxonomy" id="1434701"/>
    <lineage>
        <taxon>Bacteria</taxon>
        <taxon>Pseudomonadati</taxon>
        <taxon>Bacteroidota</taxon>
        <taxon>Flavobacteriia</taxon>
        <taxon>Flavobacteriales</taxon>
        <taxon>Weeksellaceae</taxon>
        <taxon>Chishuiella</taxon>
    </lineage>
</organism>
<gene>
    <name evidence="1" type="ORF">SAMN05443634_10311</name>
</gene>
<evidence type="ECO:0008006" key="3">
    <source>
        <dbReference type="Google" id="ProtNLM"/>
    </source>
</evidence>
<dbReference type="EMBL" id="FRBH01000003">
    <property type="protein sequence ID" value="SHK71285.1"/>
    <property type="molecule type" value="Genomic_DNA"/>
</dbReference>
<evidence type="ECO:0000313" key="1">
    <source>
        <dbReference type="EMBL" id="SHK71285.1"/>
    </source>
</evidence>
<reference evidence="2" key="1">
    <citation type="submission" date="2016-11" db="EMBL/GenBank/DDBJ databases">
        <authorList>
            <person name="Varghese N."/>
            <person name="Submissions S."/>
        </authorList>
    </citation>
    <scope>NUCLEOTIDE SEQUENCE [LARGE SCALE GENOMIC DNA]</scope>
    <source>
        <strain evidence="2">DSM 27989</strain>
    </source>
</reference>
<dbReference type="AlphaFoldDB" id="A0A1M6UQ11"/>
<name>A0A1M6UQ11_9FLAO</name>
<sequence length="41" mass="4721">MINKLVTLFSVIILVSCFTNTSKNKPLPEYYMIKNIDSINN</sequence>
<accession>A0A1M6UQ11</accession>
<dbReference type="PROSITE" id="PS51257">
    <property type="entry name" value="PROKAR_LIPOPROTEIN"/>
    <property type="match status" value="1"/>
</dbReference>
<dbReference type="Proteomes" id="UP000184120">
    <property type="component" value="Unassembled WGS sequence"/>
</dbReference>